<proteinExistence type="predicted"/>
<dbReference type="Proteomes" id="UP000319859">
    <property type="component" value="Unassembled WGS sequence"/>
</dbReference>
<accession>A0A560FLV2</accession>
<name>A0A560FLV2_9PROT</name>
<organism evidence="1 2">
    <name type="scientific">Nitrospirillum amazonense</name>
    <dbReference type="NCBI Taxonomy" id="28077"/>
    <lineage>
        <taxon>Bacteria</taxon>
        <taxon>Pseudomonadati</taxon>
        <taxon>Pseudomonadota</taxon>
        <taxon>Alphaproteobacteria</taxon>
        <taxon>Rhodospirillales</taxon>
        <taxon>Azospirillaceae</taxon>
        <taxon>Nitrospirillum</taxon>
    </lineage>
</organism>
<reference evidence="1 2" key="1">
    <citation type="submission" date="2019-06" db="EMBL/GenBank/DDBJ databases">
        <title>Genomic Encyclopedia of Type Strains, Phase IV (KMG-V): Genome sequencing to study the core and pangenomes of soil and plant-associated prokaryotes.</title>
        <authorList>
            <person name="Whitman W."/>
        </authorList>
    </citation>
    <scope>NUCLEOTIDE SEQUENCE [LARGE SCALE GENOMIC DNA]</scope>
    <source>
        <strain evidence="1 2">BR 11880</strain>
    </source>
</reference>
<evidence type="ECO:0000313" key="1">
    <source>
        <dbReference type="EMBL" id="TWB22596.1"/>
    </source>
</evidence>
<protein>
    <submittedName>
        <fullName evidence="1">Uncharacterized protein</fullName>
    </submittedName>
</protein>
<sequence length="137" mass="15931">MTIPDHLRRHSTRQAIDALAARFDLPNHPGMQDWEWEVADPSRLDEFIAAYEAGGLSEDERFTLMETIIQSFEDGDQAPERDPRWAHVLGLLDRNVGLHGPSIWYWSAPENDARRETFRVSLTIRDVLAKHRAWLQR</sequence>
<comment type="caution">
    <text evidence="1">The sequence shown here is derived from an EMBL/GenBank/DDBJ whole genome shotgun (WGS) entry which is preliminary data.</text>
</comment>
<dbReference type="AlphaFoldDB" id="A0A560FLV2"/>
<evidence type="ECO:0000313" key="2">
    <source>
        <dbReference type="Proteomes" id="UP000319859"/>
    </source>
</evidence>
<dbReference type="EMBL" id="VITN01000003">
    <property type="protein sequence ID" value="TWB22596.1"/>
    <property type="molecule type" value="Genomic_DNA"/>
</dbReference>
<dbReference type="OrthoDB" id="4569046at2"/>
<gene>
    <name evidence="1" type="ORF">FBZ89_103219</name>
</gene>
<dbReference type="RefSeq" id="WP_145749175.1">
    <property type="nucleotide sequence ID" value="NZ_VITN01000003.1"/>
</dbReference>